<feature type="compositionally biased region" description="Polar residues" evidence="1">
    <location>
        <begin position="118"/>
        <end position="130"/>
    </location>
</feature>
<dbReference type="Proteomes" id="UP000331127">
    <property type="component" value="Unassembled WGS sequence"/>
</dbReference>
<gene>
    <name evidence="2" type="ORF">Amac_011570</name>
</gene>
<dbReference type="RefSeq" id="WP_218040889.1">
    <property type="nucleotide sequence ID" value="NZ_BAAAHL010000012.1"/>
</dbReference>
<feature type="region of interest" description="Disordered" evidence="1">
    <location>
        <begin position="94"/>
        <end position="130"/>
    </location>
</feature>
<sequence length="270" mass="29674">MGPVVDPALCAKLARAMTAPEAVQQDGRIGAAFTYLGQFVDHDLTMDRTAAALGEDITLPELIQGRSPTLDLDSLYGPRPALLRARRRSLRMGRTAPAPGFDGLPRRPPTSDEPAARSSPTIATTRTAPSGNCIWRSSGSTTGWWISWRMRACQGRTCVVLTPDTLISTERDNLLSATPLWFYIFRESELNDGLLDGVGARIMADVFHRSIEASHHSMIRDPAWRPSLGPDSHTFRIVDLLLHAFEANADLLNPVDAEPVAAIRRRRRLG</sequence>
<reference evidence="2 3" key="1">
    <citation type="submission" date="2019-10" db="EMBL/GenBank/DDBJ databases">
        <title>Whole genome shotgun sequence of Acrocarpospora macrocephala NBRC 16266.</title>
        <authorList>
            <person name="Ichikawa N."/>
            <person name="Kimura A."/>
            <person name="Kitahashi Y."/>
            <person name="Komaki H."/>
            <person name="Oguchi A."/>
        </authorList>
    </citation>
    <scope>NUCLEOTIDE SEQUENCE [LARGE SCALE GENOMIC DNA]</scope>
    <source>
        <strain evidence="2 3">NBRC 16266</strain>
    </source>
</reference>
<evidence type="ECO:0000313" key="2">
    <source>
        <dbReference type="EMBL" id="GES07562.1"/>
    </source>
</evidence>
<dbReference type="SUPFAM" id="SSF48113">
    <property type="entry name" value="Heme-dependent peroxidases"/>
    <property type="match status" value="1"/>
</dbReference>
<dbReference type="GO" id="GO:0006979">
    <property type="term" value="P:response to oxidative stress"/>
    <property type="evidence" value="ECO:0007669"/>
    <property type="project" value="InterPro"/>
</dbReference>
<dbReference type="GO" id="GO:0004601">
    <property type="term" value="F:peroxidase activity"/>
    <property type="evidence" value="ECO:0007669"/>
    <property type="project" value="InterPro"/>
</dbReference>
<organism evidence="2 3">
    <name type="scientific">Acrocarpospora macrocephala</name>
    <dbReference type="NCBI Taxonomy" id="150177"/>
    <lineage>
        <taxon>Bacteria</taxon>
        <taxon>Bacillati</taxon>
        <taxon>Actinomycetota</taxon>
        <taxon>Actinomycetes</taxon>
        <taxon>Streptosporangiales</taxon>
        <taxon>Streptosporangiaceae</taxon>
        <taxon>Acrocarpospora</taxon>
    </lineage>
</organism>
<evidence type="ECO:0000313" key="3">
    <source>
        <dbReference type="Proteomes" id="UP000331127"/>
    </source>
</evidence>
<evidence type="ECO:0000256" key="1">
    <source>
        <dbReference type="SAM" id="MobiDB-lite"/>
    </source>
</evidence>
<dbReference type="GO" id="GO:0020037">
    <property type="term" value="F:heme binding"/>
    <property type="evidence" value="ECO:0007669"/>
    <property type="project" value="InterPro"/>
</dbReference>
<evidence type="ECO:0008006" key="4">
    <source>
        <dbReference type="Google" id="ProtNLM"/>
    </source>
</evidence>
<keyword evidence="3" id="KW-1185">Reference proteome</keyword>
<name>A0A5M3WHF5_9ACTN</name>
<dbReference type="EMBL" id="BLAE01000006">
    <property type="protein sequence ID" value="GES07562.1"/>
    <property type="molecule type" value="Genomic_DNA"/>
</dbReference>
<protein>
    <recommendedName>
        <fullName evidence="4">Heme peroxidase</fullName>
    </recommendedName>
</protein>
<accession>A0A5M3WHF5</accession>
<comment type="caution">
    <text evidence="2">The sequence shown here is derived from an EMBL/GenBank/DDBJ whole genome shotgun (WGS) entry which is preliminary data.</text>
</comment>
<dbReference type="InterPro" id="IPR010255">
    <property type="entry name" value="Haem_peroxidase_sf"/>
</dbReference>
<proteinExistence type="predicted"/>
<dbReference type="AlphaFoldDB" id="A0A5M3WHF5"/>